<evidence type="ECO:0000256" key="3">
    <source>
        <dbReference type="SAM" id="Phobius"/>
    </source>
</evidence>
<dbReference type="Pfam" id="PF04977">
    <property type="entry name" value="DivIC"/>
    <property type="match status" value="1"/>
</dbReference>
<name>A0A7Z0GJG7_9MICC</name>
<gene>
    <name evidence="4" type="ORF">HNR09_000526</name>
</gene>
<evidence type="ECO:0000256" key="1">
    <source>
        <dbReference type="SAM" id="Coils"/>
    </source>
</evidence>
<dbReference type="InterPro" id="IPR007060">
    <property type="entry name" value="FtsL/DivIC"/>
</dbReference>
<dbReference type="RefSeq" id="WP_179540641.1">
    <property type="nucleotide sequence ID" value="NZ_BAAALL010000004.1"/>
</dbReference>
<keyword evidence="4" id="KW-0132">Cell division</keyword>
<keyword evidence="3" id="KW-1133">Transmembrane helix</keyword>
<feature type="region of interest" description="Disordered" evidence="2">
    <location>
        <begin position="1"/>
        <end position="35"/>
    </location>
</feature>
<organism evidence="4 5">
    <name type="scientific">Nesterenkonia xinjiangensis</name>
    <dbReference type="NCBI Taxonomy" id="225327"/>
    <lineage>
        <taxon>Bacteria</taxon>
        <taxon>Bacillati</taxon>
        <taxon>Actinomycetota</taxon>
        <taxon>Actinomycetes</taxon>
        <taxon>Micrococcales</taxon>
        <taxon>Micrococcaceae</taxon>
        <taxon>Nesterenkonia</taxon>
    </lineage>
</organism>
<feature type="compositionally biased region" description="Acidic residues" evidence="2">
    <location>
        <begin position="131"/>
        <end position="142"/>
    </location>
</feature>
<keyword evidence="5" id="KW-1185">Reference proteome</keyword>
<feature type="region of interest" description="Disordered" evidence="2">
    <location>
        <begin position="126"/>
        <end position="147"/>
    </location>
</feature>
<keyword evidence="3" id="KW-0812">Transmembrane</keyword>
<evidence type="ECO:0000256" key="2">
    <source>
        <dbReference type="SAM" id="MobiDB-lite"/>
    </source>
</evidence>
<feature type="compositionally biased region" description="Basic and acidic residues" evidence="2">
    <location>
        <begin position="15"/>
        <end position="24"/>
    </location>
</feature>
<dbReference type="Proteomes" id="UP000535437">
    <property type="component" value="Unassembled WGS sequence"/>
</dbReference>
<accession>A0A7Z0GJG7</accession>
<dbReference type="EMBL" id="JACCFY010000001">
    <property type="protein sequence ID" value="NYJ77115.1"/>
    <property type="molecule type" value="Genomic_DNA"/>
</dbReference>
<comment type="caution">
    <text evidence="4">The sequence shown here is derived from an EMBL/GenBank/DDBJ whole genome shotgun (WGS) entry which is preliminary data.</text>
</comment>
<protein>
    <submittedName>
        <fullName evidence="4">Cell division protein FtsB</fullName>
    </submittedName>
</protein>
<keyword evidence="4" id="KW-0131">Cell cycle</keyword>
<reference evidence="4 5" key="1">
    <citation type="submission" date="2020-07" db="EMBL/GenBank/DDBJ databases">
        <title>Sequencing the genomes of 1000 actinobacteria strains.</title>
        <authorList>
            <person name="Klenk H.-P."/>
        </authorList>
    </citation>
    <scope>NUCLEOTIDE SEQUENCE [LARGE SCALE GENOMIC DNA]</scope>
    <source>
        <strain evidence="4 5">DSM 15475</strain>
    </source>
</reference>
<proteinExistence type="predicted"/>
<keyword evidence="1" id="KW-0175">Coiled coil</keyword>
<evidence type="ECO:0000313" key="5">
    <source>
        <dbReference type="Proteomes" id="UP000535437"/>
    </source>
</evidence>
<dbReference type="GO" id="GO:0051301">
    <property type="term" value="P:cell division"/>
    <property type="evidence" value="ECO:0007669"/>
    <property type="project" value="UniProtKB-KW"/>
</dbReference>
<keyword evidence="3" id="KW-0472">Membrane</keyword>
<feature type="coiled-coil region" evidence="1">
    <location>
        <begin position="69"/>
        <end position="96"/>
    </location>
</feature>
<dbReference type="AlphaFoldDB" id="A0A7Z0GJG7"/>
<evidence type="ECO:0000313" key="4">
    <source>
        <dbReference type="EMBL" id="NYJ77115.1"/>
    </source>
</evidence>
<feature type="transmembrane region" description="Helical" evidence="3">
    <location>
        <begin position="44"/>
        <end position="63"/>
    </location>
</feature>
<sequence length="165" mass="18556">MPVDITARRARRAAPQKDLDRDSTGRPAGKTTASARTMVPERTLSGRLIVMTLVALVVVSFLVPTVRTYIQQRGEIAELEAGIAEQQERQDELESEVTRWDDPEYVRQQARERVNLVMPGERQYHVIGDLGGDDDAPENQEDSEVRTDLPWADALWDSLVRSAVD</sequence>